<organism evidence="3 4">
    <name type="scientific">Streptomyces tropicalis</name>
    <dbReference type="NCBI Taxonomy" id="3034234"/>
    <lineage>
        <taxon>Bacteria</taxon>
        <taxon>Bacillati</taxon>
        <taxon>Actinomycetota</taxon>
        <taxon>Actinomycetes</taxon>
        <taxon>Kitasatosporales</taxon>
        <taxon>Streptomycetaceae</taxon>
        <taxon>Streptomyces</taxon>
    </lineage>
</organism>
<comment type="caution">
    <text evidence="3">The sequence shown here is derived from an EMBL/GenBank/DDBJ whole genome shotgun (WGS) entry which is preliminary data.</text>
</comment>
<evidence type="ECO:0008006" key="5">
    <source>
        <dbReference type="Google" id="ProtNLM"/>
    </source>
</evidence>
<keyword evidence="2" id="KW-0732">Signal</keyword>
<dbReference type="EMBL" id="JARJBB010000004">
    <property type="protein sequence ID" value="MDF3299187.1"/>
    <property type="molecule type" value="Genomic_DNA"/>
</dbReference>
<reference evidence="3 4" key="1">
    <citation type="submission" date="2023-03" db="EMBL/GenBank/DDBJ databases">
        <title>Draft genome sequence of Streptomyces sp. K1PA1 isolated from peat swamp forest in Thailand.</title>
        <authorList>
            <person name="Klaysubun C."/>
            <person name="Duangmal K."/>
        </authorList>
    </citation>
    <scope>NUCLEOTIDE SEQUENCE [LARGE SCALE GENOMIC DNA]</scope>
    <source>
        <strain evidence="3 4">K1PA1</strain>
    </source>
</reference>
<feature type="signal peptide" evidence="2">
    <location>
        <begin position="1"/>
        <end position="31"/>
    </location>
</feature>
<feature type="region of interest" description="Disordered" evidence="1">
    <location>
        <begin position="34"/>
        <end position="63"/>
    </location>
</feature>
<proteinExistence type="predicted"/>
<accession>A0ABT6A3H3</accession>
<evidence type="ECO:0000256" key="2">
    <source>
        <dbReference type="SAM" id="SignalP"/>
    </source>
</evidence>
<gene>
    <name evidence="3" type="ORF">P3H78_11170</name>
</gene>
<dbReference type="Proteomes" id="UP001221150">
    <property type="component" value="Unassembled WGS sequence"/>
</dbReference>
<feature type="region of interest" description="Disordered" evidence="1">
    <location>
        <begin position="187"/>
        <end position="207"/>
    </location>
</feature>
<feature type="compositionally biased region" description="Low complexity" evidence="1">
    <location>
        <begin position="41"/>
        <end position="63"/>
    </location>
</feature>
<evidence type="ECO:0000313" key="3">
    <source>
        <dbReference type="EMBL" id="MDF3299187.1"/>
    </source>
</evidence>
<protein>
    <recommendedName>
        <fullName evidence="5">Lipoprotein</fullName>
    </recommendedName>
</protein>
<evidence type="ECO:0000256" key="1">
    <source>
        <dbReference type="SAM" id="MobiDB-lite"/>
    </source>
</evidence>
<sequence length="207" mass="20538">MSPSLSPRVRGRRPRLTPAVLLCAAAAAVLAGCGSGGGSGPAASSPASPNTASFSGSPPSAMASSAASAVGSAQASASAAASSAAARASEFEASVSADTARAAATAQKELKNVAGRGNALPEVSMQGLPRARTGGVLAVLVTITNRTDHKASYAVQVDFKNADGHVVETRYVGAENLAPGRKAQPIAFSRSPAEPRLTPALAKAQRY</sequence>
<dbReference type="RefSeq" id="WP_276108720.1">
    <property type="nucleotide sequence ID" value="NZ_JARJBB010000004.1"/>
</dbReference>
<evidence type="ECO:0000313" key="4">
    <source>
        <dbReference type="Proteomes" id="UP001221150"/>
    </source>
</evidence>
<name>A0ABT6A3H3_9ACTN</name>
<keyword evidence="4" id="KW-1185">Reference proteome</keyword>
<feature type="chain" id="PRO_5045289287" description="Lipoprotein" evidence="2">
    <location>
        <begin position="32"/>
        <end position="207"/>
    </location>
</feature>